<dbReference type="EMBL" id="CAJJDP010000067">
    <property type="protein sequence ID" value="CAD8177322.1"/>
    <property type="molecule type" value="Genomic_DNA"/>
</dbReference>
<dbReference type="Proteomes" id="UP000683925">
    <property type="component" value="Unassembled WGS sequence"/>
</dbReference>
<evidence type="ECO:0000313" key="1">
    <source>
        <dbReference type="EMBL" id="CAD8177322.1"/>
    </source>
</evidence>
<proteinExistence type="predicted"/>
<evidence type="ECO:0000313" key="2">
    <source>
        <dbReference type="Proteomes" id="UP000683925"/>
    </source>
</evidence>
<gene>
    <name evidence="1" type="ORF">POCTA_138.1.T0680246</name>
</gene>
<sequence length="52" mass="6194">MIKQQQKSQIYVGKNIENIIKQRCQSNSMMANLLNLFFIIVLSTSQKEWQNY</sequence>
<organism evidence="1 2">
    <name type="scientific">Paramecium octaurelia</name>
    <dbReference type="NCBI Taxonomy" id="43137"/>
    <lineage>
        <taxon>Eukaryota</taxon>
        <taxon>Sar</taxon>
        <taxon>Alveolata</taxon>
        <taxon>Ciliophora</taxon>
        <taxon>Intramacronucleata</taxon>
        <taxon>Oligohymenophorea</taxon>
        <taxon>Peniculida</taxon>
        <taxon>Parameciidae</taxon>
        <taxon>Paramecium</taxon>
    </lineage>
</organism>
<dbReference type="AlphaFoldDB" id="A0A8S1VNZ9"/>
<keyword evidence="2" id="KW-1185">Reference proteome</keyword>
<name>A0A8S1VNZ9_PAROT</name>
<reference evidence="1" key="1">
    <citation type="submission" date="2021-01" db="EMBL/GenBank/DDBJ databases">
        <authorList>
            <consortium name="Genoscope - CEA"/>
            <person name="William W."/>
        </authorList>
    </citation>
    <scope>NUCLEOTIDE SEQUENCE</scope>
</reference>
<comment type="caution">
    <text evidence="1">The sequence shown here is derived from an EMBL/GenBank/DDBJ whole genome shotgun (WGS) entry which is preliminary data.</text>
</comment>
<protein>
    <submittedName>
        <fullName evidence="1">Uncharacterized protein</fullName>
    </submittedName>
</protein>
<accession>A0A8S1VNZ9</accession>